<keyword evidence="2 9" id="KW-0813">Transport</keyword>
<comment type="similarity">
    <text evidence="1 9">Belongs to the YIF1 family.</text>
</comment>
<proteinExistence type="inferred from homology"/>
<comment type="function">
    <text evidence="9">Has a role in transport between endoplasmic reticulum and Golgi.</text>
</comment>
<feature type="transmembrane region" description="Helical" evidence="9">
    <location>
        <begin position="282"/>
        <end position="301"/>
    </location>
</feature>
<dbReference type="Pfam" id="PF03878">
    <property type="entry name" value="YIF1"/>
    <property type="match status" value="1"/>
</dbReference>
<keyword evidence="8 9" id="KW-0472">Membrane</keyword>
<organism evidence="11 12">
    <name type="scientific">Sus scrofa</name>
    <name type="common">Pig</name>
    <dbReference type="NCBI Taxonomy" id="9823"/>
    <lineage>
        <taxon>Eukaryota</taxon>
        <taxon>Metazoa</taxon>
        <taxon>Chordata</taxon>
        <taxon>Craniata</taxon>
        <taxon>Vertebrata</taxon>
        <taxon>Euteleostomi</taxon>
        <taxon>Mammalia</taxon>
        <taxon>Eutheria</taxon>
        <taxon>Laurasiatheria</taxon>
        <taxon>Artiodactyla</taxon>
        <taxon>Suina</taxon>
        <taxon>Suidae</taxon>
        <taxon>Sus</taxon>
    </lineage>
</organism>
<feature type="transmembrane region" description="Helical" evidence="9">
    <location>
        <begin position="256"/>
        <end position="276"/>
    </location>
</feature>
<dbReference type="Proteomes" id="UP000694571">
    <property type="component" value="Unplaced"/>
</dbReference>
<evidence type="ECO:0000313" key="12">
    <source>
        <dbReference type="Proteomes" id="UP000694571"/>
    </source>
</evidence>
<evidence type="ECO:0000256" key="1">
    <source>
        <dbReference type="ARBA" id="ARBA00009727"/>
    </source>
</evidence>
<evidence type="ECO:0000256" key="4">
    <source>
        <dbReference type="ARBA" id="ARBA00022824"/>
    </source>
</evidence>
<feature type="transmembrane region" description="Helical" evidence="9">
    <location>
        <begin position="219"/>
        <end position="244"/>
    </location>
</feature>
<dbReference type="PANTHER" id="PTHR14083:SF2">
    <property type="entry name" value="PROTEIN YIF1A"/>
    <property type="match status" value="1"/>
</dbReference>
<evidence type="ECO:0000313" key="11">
    <source>
        <dbReference type="Ensembl" id="ENSSSCP00050009012.1"/>
    </source>
</evidence>
<dbReference type="InterPro" id="IPR005578">
    <property type="entry name" value="Yif1_fam"/>
</dbReference>
<comment type="subcellular location">
    <subcellularLocation>
        <location evidence="9">Endoplasmic reticulum membrane</location>
        <topology evidence="9">Multi-pass membrane protein</topology>
    </subcellularLocation>
    <subcellularLocation>
        <location evidence="9">Golgi apparatus membrane</location>
        <topology evidence="9">Multi-pass membrane protein</topology>
    </subcellularLocation>
</comment>
<dbReference type="GO" id="GO:0015031">
    <property type="term" value="P:protein transport"/>
    <property type="evidence" value="ECO:0007669"/>
    <property type="project" value="UniProtKB-KW"/>
</dbReference>
<evidence type="ECO:0000256" key="6">
    <source>
        <dbReference type="ARBA" id="ARBA00022989"/>
    </source>
</evidence>
<dbReference type="GO" id="GO:0005793">
    <property type="term" value="C:endoplasmic reticulum-Golgi intermediate compartment"/>
    <property type="evidence" value="ECO:0007669"/>
    <property type="project" value="UniProtKB-UniRule"/>
</dbReference>
<keyword evidence="5 9" id="KW-0653">Protein transport</keyword>
<keyword evidence="4 9" id="KW-0256">Endoplasmic reticulum</keyword>
<dbReference type="AlphaFoldDB" id="A0A8D1LIL5"/>
<feature type="region of interest" description="Disordered" evidence="10">
    <location>
        <begin position="1"/>
        <end position="39"/>
    </location>
</feature>
<protein>
    <recommendedName>
        <fullName evidence="9">Protein YIF1</fullName>
    </recommendedName>
</protein>
<feature type="transmembrane region" description="Helical" evidence="9">
    <location>
        <begin position="322"/>
        <end position="340"/>
    </location>
</feature>
<evidence type="ECO:0000256" key="10">
    <source>
        <dbReference type="SAM" id="MobiDB-lite"/>
    </source>
</evidence>
<evidence type="ECO:0000256" key="2">
    <source>
        <dbReference type="ARBA" id="ARBA00022448"/>
    </source>
</evidence>
<evidence type="ECO:0000256" key="5">
    <source>
        <dbReference type="ARBA" id="ARBA00022927"/>
    </source>
</evidence>
<dbReference type="GO" id="GO:0000139">
    <property type="term" value="C:Golgi membrane"/>
    <property type="evidence" value="ECO:0007669"/>
    <property type="project" value="UniProtKB-SubCell"/>
</dbReference>
<dbReference type="GO" id="GO:0006888">
    <property type="term" value="P:endoplasmic reticulum to Golgi vesicle-mediated transport"/>
    <property type="evidence" value="ECO:0007669"/>
    <property type="project" value="UniProtKB-UniRule"/>
</dbReference>
<name>A0A8D1LIL5_PIG</name>
<accession>A0A8D1LIL5</accession>
<gene>
    <name evidence="11" type="primary">YIF1A</name>
</gene>
<keyword evidence="3 9" id="KW-0812">Transmembrane</keyword>
<sequence>MTAGLAMTQEFQPQLQEVNQHTSTHNRLESRGTSLAQDPIPTLLPPKLWDLRPGPQFFNRVMGSKHRARAAPDPPSLFDDTSGGYSSQPGGYPAPGADVAFNVNHLLGDPMANVAMAYGSSIASHGKDMVHKELHRFVSVNKLKYFFAVDTAYVAKKLGLLVFPYTHQNWEVQYSRDVPLPPRQDLNAPDLYIPTMAFITYVLLAGMALGIQKRFSPEVLGLCASTALVWVVMEVLALLLGIYLATVRSDLSTFHLLAYSGYKYVGMILSVLTGLLFGSDGYYVALAWTSSALMYFIVRSLRTAALGSDSMGGPAPRQRLQLYLTLGAAAFQPLIIYWLTFHLVR</sequence>
<evidence type="ECO:0000256" key="3">
    <source>
        <dbReference type="ARBA" id="ARBA00022692"/>
    </source>
</evidence>
<dbReference type="Ensembl" id="ENSSSCT00050021519.1">
    <property type="protein sequence ID" value="ENSSSCP00050009012.1"/>
    <property type="gene ID" value="ENSSSCG00050015851.1"/>
</dbReference>
<feature type="transmembrane region" description="Helical" evidence="9">
    <location>
        <begin position="191"/>
        <end position="213"/>
    </location>
</feature>
<evidence type="ECO:0000256" key="7">
    <source>
        <dbReference type="ARBA" id="ARBA00023034"/>
    </source>
</evidence>
<keyword evidence="6 9" id="KW-1133">Transmembrane helix</keyword>
<evidence type="ECO:0000256" key="8">
    <source>
        <dbReference type="ARBA" id="ARBA00023136"/>
    </source>
</evidence>
<dbReference type="GO" id="GO:0005789">
    <property type="term" value="C:endoplasmic reticulum membrane"/>
    <property type="evidence" value="ECO:0007669"/>
    <property type="project" value="UniProtKB-SubCell"/>
</dbReference>
<reference evidence="11" key="1">
    <citation type="submission" date="2025-08" db="UniProtKB">
        <authorList>
            <consortium name="Ensembl"/>
        </authorList>
    </citation>
    <scope>IDENTIFICATION</scope>
</reference>
<feature type="region of interest" description="Disordered" evidence="10">
    <location>
        <begin position="63"/>
        <end position="90"/>
    </location>
</feature>
<keyword evidence="7 9" id="KW-0333">Golgi apparatus</keyword>
<evidence type="ECO:0000256" key="9">
    <source>
        <dbReference type="RuleBase" id="RU368073"/>
    </source>
</evidence>
<dbReference type="PANTHER" id="PTHR14083">
    <property type="entry name" value="YIP1 INTERACTING FACTOR HOMOLOG YIF1 PROTEIN"/>
    <property type="match status" value="1"/>
</dbReference>
<feature type="compositionally biased region" description="Polar residues" evidence="10">
    <location>
        <begin position="9"/>
        <end position="36"/>
    </location>
</feature>